<evidence type="ECO:0000256" key="4">
    <source>
        <dbReference type="SAM" id="SignalP"/>
    </source>
</evidence>
<comment type="caution">
    <text evidence="6">The sequence shown here is derived from an EMBL/GenBank/DDBJ whole genome shotgun (WGS) entry which is preliminary data.</text>
</comment>
<dbReference type="PANTHER" id="PTHR46197:SF3">
    <property type="entry name" value="AB HYDROLASE-1 DOMAIN-CONTAINING PROTEIN"/>
    <property type="match status" value="1"/>
</dbReference>
<accession>A0A250WTS3</accession>
<keyword evidence="4" id="KW-0732">Signal</keyword>
<evidence type="ECO:0000313" key="7">
    <source>
        <dbReference type="Proteomes" id="UP000232323"/>
    </source>
</evidence>
<evidence type="ECO:0000259" key="5">
    <source>
        <dbReference type="Pfam" id="PF00561"/>
    </source>
</evidence>
<proteinExistence type="inferred from homology"/>
<keyword evidence="7" id="KW-1185">Reference proteome</keyword>
<dbReference type="STRING" id="1157962.A0A250WTS3"/>
<dbReference type="Gene3D" id="3.40.50.1820">
    <property type="entry name" value="alpha/beta hydrolase"/>
    <property type="match status" value="1"/>
</dbReference>
<feature type="signal peptide" evidence="4">
    <location>
        <begin position="1"/>
        <end position="20"/>
    </location>
</feature>
<comment type="similarity">
    <text evidence="3">Belongs to the AB hydrolase superfamily. ABHD14 family.</text>
</comment>
<protein>
    <recommendedName>
        <fullName evidence="5">AB hydrolase-1 domain-containing protein</fullName>
    </recommendedName>
</protein>
<dbReference type="GO" id="GO:0005737">
    <property type="term" value="C:cytoplasm"/>
    <property type="evidence" value="ECO:0007669"/>
    <property type="project" value="UniProtKB-SubCell"/>
</dbReference>
<dbReference type="AlphaFoldDB" id="A0A250WTS3"/>
<feature type="domain" description="AB hydrolase-1" evidence="5">
    <location>
        <begin position="49"/>
        <end position="114"/>
    </location>
</feature>
<evidence type="ECO:0000313" key="6">
    <source>
        <dbReference type="EMBL" id="GAX74228.1"/>
    </source>
</evidence>
<organism evidence="6 7">
    <name type="scientific">Chlamydomonas eustigma</name>
    <dbReference type="NCBI Taxonomy" id="1157962"/>
    <lineage>
        <taxon>Eukaryota</taxon>
        <taxon>Viridiplantae</taxon>
        <taxon>Chlorophyta</taxon>
        <taxon>core chlorophytes</taxon>
        <taxon>Chlorophyceae</taxon>
        <taxon>CS clade</taxon>
        <taxon>Chlamydomonadales</taxon>
        <taxon>Chlamydomonadaceae</taxon>
        <taxon>Chlamydomonas</taxon>
    </lineage>
</organism>
<evidence type="ECO:0000256" key="3">
    <source>
        <dbReference type="ARBA" id="ARBA00037942"/>
    </source>
</evidence>
<evidence type="ECO:0000256" key="2">
    <source>
        <dbReference type="ARBA" id="ARBA00022490"/>
    </source>
</evidence>
<feature type="chain" id="PRO_5012919531" description="AB hydrolase-1 domain-containing protein" evidence="4">
    <location>
        <begin position="21"/>
        <end position="237"/>
    </location>
</feature>
<dbReference type="OrthoDB" id="284184at2759"/>
<evidence type="ECO:0000256" key="1">
    <source>
        <dbReference type="ARBA" id="ARBA00004496"/>
    </source>
</evidence>
<dbReference type="InterPro" id="IPR029058">
    <property type="entry name" value="AB_hydrolase_fold"/>
</dbReference>
<name>A0A250WTS3_9CHLO</name>
<dbReference type="Pfam" id="PF00561">
    <property type="entry name" value="Abhydrolase_1"/>
    <property type="match status" value="1"/>
</dbReference>
<keyword evidence="2" id="KW-0963">Cytoplasm</keyword>
<sequence>MISIRSFLLLFCTFIPFIRAAEELETGSIKFADIEAHYQLYDVPGTDVPVVVFLHGAKYTSKNWVDLGTLKLLQSNGFRTAAIDLPGYGKTRKLPYLDNNMRAEFLKTVFEFLGRGSNLTSIGAALVSPSMSGKWAIPFLDRYGVMLKGWVPVAPVGVMQWGGPWEYTHKRVQLLAVYGEQDEMKEEADDLLKLFSTSNKVIIPDAGHACYMEKTEAFHLHLKTFIGKALAGGKREL</sequence>
<dbReference type="EMBL" id="BEGY01000006">
    <property type="protein sequence ID" value="GAX74228.1"/>
    <property type="molecule type" value="Genomic_DNA"/>
</dbReference>
<dbReference type="Proteomes" id="UP000232323">
    <property type="component" value="Unassembled WGS sequence"/>
</dbReference>
<dbReference type="SUPFAM" id="SSF53474">
    <property type="entry name" value="alpha/beta-Hydrolases"/>
    <property type="match status" value="1"/>
</dbReference>
<gene>
    <name evidence="6" type="ORF">CEUSTIGMA_g1677.t1</name>
</gene>
<comment type="subcellular location">
    <subcellularLocation>
        <location evidence="1">Cytoplasm</location>
    </subcellularLocation>
</comment>
<dbReference type="InterPro" id="IPR000073">
    <property type="entry name" value="AB_hydrolase_1"/>
</dbReference>
<reference evidence="6 7" key="1">
    <citation type="submission" date="2017-08" db="EMBL/GenBank/DDBJ databases">
        <title>Acidophilic green algal genome provides insights into adaptation to an acidic environment.</title>
        <authorList>
            <person name="Hirooka S."/>
            <person name="Hirose Y."/>
            <person name="Kanesaki Y."/>
            <person name="Higuchi S."/>
            <person name="Fujiwara T."/>
            <person name="Onuma R."/>
            <person name="Era A."/>
            <person name="Ohbayashi R."/>
            <person name="Uzuka A."/>
            <person name="Nozaki H."/>
            <person name="Yoshikawa H."/>
            <person name="Miyagishima S.Y."/>
        </authorList>
    </citation>
    <scope>NUCLEOTIDE SEQUENCE [LARGE SCALE GENOMIC DNA]</scope>
    <source>
        <strain evidence="6 7">NIES-2499</strain>
    </source>
</reference>
<dbReference type="PANTHER" id="PTHR46197">
    <property type="entry name" value="PROTEIN ABHD14B-LIKE"/>
    <property type="match status" value="1"/>
</dbReference>